<organism evidence="1 2">
    <name type="scientific">Hallerella porci</name>
    <dbReference type="NCBI Taxonomy" id="1945871"/>
    <lineage>
        <taxon>Bacteria</taxon>
        <taxon>Pseudomonadati</taxon>
        <taxon>Fibrobacterota</taxon>
        <taxon>Fibrobacteria</taxon>
        <taxon>Fibrobacterales</taxon>
        <taxon>Fibrobacteraceae</taxon>
        <taxon>Hallerella</taxon>
    </lineage>
</organism>
<proteinExistence type="predicted"/>
<evidence type="ECO:0000313" key="1">
    <source>
        <dbReference type="EMBL" id="PWL01944.1"/>
    </source>
</evidence>
<protein>
    <recommendedName>
        <fullName evidence="3">Methyl-accepting chemotaxis protein</fullName>
    </recommendedName>
</protein>
<sequence length="155" mass="17042">MKLKYIMIASLALNLAIFGLLFMQKGAYVSQASEAYQKKTEAYYKNAVNIVDGQNSVIENNAILWNLACTANQQAKTSKEFATIEKRMVNASVFSSKVSGTPDGNGKLRTVSWNSDYYIVAAFDKANKLQGINVNALLGKAKALEPETAEDEMEE</sequence>
<evidence type="ECO:0008006" key="3">
    <source>
        <dbReference type="Google" id="ProtNLM"/>
    </source>
</evidence>
<comment type="caution">
    <text evidence="1">The sequence shown here is derived from an EMBL/GenBank/DDBJ whole genome shotgun (WGS) entry which is preliminary data.</text>
</comment>
<reference evidence="1 2" key="1">
    <citation type="submission" date="2018-05" db="EMBL/GenBank/DDBJ databases">
        <title>Animal gut microbial communities from fecal samples from Wisconsin, USA.</title>
        <authorList>
            <person name="Neumann A."/>
        </authorList>
    </citation>
    <scope>NUCLEOTIDE SEQUENCE [LARGE SCALE GENOMIC DNA]</scope>
    <source>
        <strain evidence="1 2">UWS4</strain>
    </source>
</reference>
<gene>
    <name evidence="1" type="ORF">B0H50_10933</name>
</gene>
<keyword evidence="2" id="KW-1185">Reference proteome</keyword>
<dbReference type="EMBL" id="QGHD01000009">
    <property type="protein sequence ID" value="PWL01944.1"/>
    <property type="molecule type" value="Genomic_DNA"/>
</dbReference>
<dbReference type="RefSeq" id="WP_106198624.1">
    <property type="nucleotide sequence ID" value="NZ_JAXEIU010000063.1"/>
</dbReference>
<evidence type="ECO:0000313" key="2">
    <source>
        <dbReference type="Proteomes" id="UP000245523"/>
    </source>
</evidence>
<accession>A0ABX5LRN5</accession>
<name>A0ABX5LRN5_9BACT</name>
<dbReference type="Proteomes" id="UP000245523">
    <property type="component" value="Unassembled WGS sequence"/>
</dbReference>